<dbReference type="InterPro" id="IPR029063">
    <property type="entry name" value="SAM-dependent_MTases_sf"/>
</dbReference>
<dbReference type="PANTHER" id="PTHR14614:SF10">
    <property type="entry name" value="PROTEIN N-TERMINAL AND LYSINE N-METHYLTRANSFERASE EFM7"/>
    <property type="match status" value="1"/>
</dbReference>
<accession>A0A8H7EDK6</accession>
<dbReference type="GO" id="GO:0005737">
    <property type="term" value="C:cytoplasm"/>
    <property type="evidence" value="ECO:0007669"/>
    <property type="project" value="UniProtKB-SubCell"/>
</dbReference>
<evidence type="ECO:0000256" key="1">
    <source>
        <dbReference type="ARBA" id="ARBA00022490"/>
    </source>
</evidence>
<comment type="caution">
    <text evidence="7">The sequence shown here is derived from an EMBL/GenBank/DDBJ whole genome shotgun (WGS) entry which is preliminary data.</text>
</comment>
<dbReference type="PANTHER" id="PTHR14614">
    <property type="entry name" value="HEPATOCELLULAR CARCINOMA-ASSOCIATED ANTIGEN"/>
    <property type="match status" value="1"/>
</dbReference>
<comment type="subcellular location">
    <subcellularLocation>
        <location evidence="5">Cytoplasm</location>
    </subcellularLocation>
</comment>
<feature type="binding site" evidence="5">
    <location>
        <position position="137"/>
    </location>
    <ligand>
        <name>S-adenosyl-L-methionine</name>
        <dbReference type="ChEBI" id="CHEBI:59789"/>
    </ligand>
</feature>
<comment type="similarity">
    <text evidence="5">Belongs to the class I-like SAM-binding methyltransferase superfamily. EFM7 family.</text>
</comment>
<evidence type="ECO:0000256" key="5">
    <source>
        <dbReference type="HAMAP-Rule" id="MF_03223"/>
    </source>
</evidence>
<name>A0A8H7EDK6_9PLEO</name>
<dbReference type="GO" id="GO:0016279">
    <property type="term" value="F:protein-lysine N-methyltransferase activity"/>
    <property type="evidence" value="ECO:0007669"/>
    <property type="project" value="UniProtKB-UniRule"/>
</dbReference>
<keyword evidence="2 5" id="KW-0489">Methyltransferase</keyword>
<dbReference type="InterPro" id="IPR019410">
    <property type="entry name" value="Methyltransf_16"/>
</dbReference>
<keyword evidence="8" id="KW-1185">Reference proteome</keyword>
<sequence>MSSEAGEEGLDLFQEPADFYEPEKQPTFASHQLLSGKGLTVRLVGHNPLWGHFLWNAGRTISDYLEEHADKLVKDRTVLELGAGAGLPSLVCALNGAAQTVVTDYPDAELVENLQYNVDHCELLSKPPKIVAEGYLWGAPTEDLMKHLHDSSSFDILILADLLFNHSEHAKLIKTVQLTLKKSPTSRAYVFFTPYRPWLYEKDMAFFDLAKESGFTVTKMFEKVMEKVMFEEDPGYHPHEWIENFQSVESPTKSRYLALRPDQAFGSYESGCCLVALQMTTFTKLLVPALIKSAAVMDQLVMNISYLSALGLFPSHDLGRMLIHLITIDNDQNHLYGTTKACIELERRRHRYLKYIDRQKRVEPHGQIDRVINRAQKFETGGDFSRPQLHDGPGLTNWKYPKDRLPHNDTRLASAMPSLLASKMNMEPEQDSLWWQSKAIFDYLSGRKQEGRLS</sequence>
<keyword evidence="1 5" id="KW-0963">Cytoplasm</keyword>
<feature type="binding site" evidence="5">
    <location>
        <position position="160"/>
    </location>
    <ligand>
        <name>S-adenosyl-L-methionine</name>
        <dbReference type="ChEBI" id="CHEBI:59789"/>
    </ligand>
</feature>
<dbReference type="PROSITE" id="PS51560">
    <property type="entry name" value="SAM_MT_NNT1"/>
    <property type="match status" value="1"/>
</dbReference>
<dbReference type="EMBL" id="JAAABM010000010">
    <property type="protein sequence ID" value="KAF7674638.1"/>
    <property type="molecule type" value="Genomic_DNA"/>
</dbReference>
<proteinExistence type="inferred from homology"/>
<dbReference type="AlphaFoldDB" id="A0A8H7EDK6"/>
<evidence type="ECO:0000313" key="8">
    <source>
        <dbReference type="Proteomes" id="UP000596902"/>
    </source>
</evidence>
<keyword evidence="4 5" id="KW-0949">S-adenosyl-L-methionine</keyword>
<dbReference type="EC" id="2.1.1.-" evidence="5"/>
<feature type="region of interest" description="Disordered" evidence="6">
    <location>
        <begin position="382"/>
        <end position="401"/>
    </location>
</feature>
<feature type="binding site" evidence="5">
    <location>
        <position position="55"/>
    </location>
    <ligand>
        <name>S-adenosyl-L-methionine</name>
        <dbReference type="ChEBI" id="CHEBI:59789"/>
    </ligand>
</feature>
<evidence type="ECO:0000256" key="3">
    <source>
        <dbReference type="ARBA" id="ARBA00022679"/>
    </source>
</evidence>
<evidence type="ECO:0000256" key="4">
    <source>
        <dbReference type="ARBA" id="ARBA00022691"/>
    </source>
</evidence>
<reference evidence="7" key="2">
    <citation type="submission" date="2020-08" db="EMBL/GenBank/DDBJ databases">
        <title>Draft Genome Sequence of Cumin Blight Pathogen Alternaria burnsii.</title>
        <authorList>
            <person name="Feng Z."/>
        </authorList>
    </citation>
    <scope>NUCLEOTIDE SEQUENCE</scope>
    <source>
        <strain evidence="7">CBS107.38</strain>
    </source>
</reference>
<evidence type="ECO:0000256" key="6">
    <source>
        <dbReference type="SAM" id="MobiDB-lite"/>
    </source>
</evidence>
<dbReference type="HAMAP" id="MF_03223">
    <property type="entry name" value="Methyltr_EFM7"/>
    <property type="match status" value="1"/>
</dbReference>
<evidence type="ECO:0000256" key="2">
    <source>
        <dbReference type="ARBA" id="ARBA00022603"/>
    </source>
</evidence>
<feature type="binding site" evidence="5">
    <location>
        <position position="104"/>
    </location>
    <ligand>
        <name>S-adenosyl-L-methionine</name>
        <dbReference type="ChEBI" id="CHEBI:59789"/>
    </ligand>
</feature>
<comment type="function">
    <text evidence="5">S-adenosyl-L-methionine-dependent protein methyltransferase that trimethylates the N-terminal glycine 'Gly-2' of elongation factor 1-alpha, before also catalyzing the mono- and dimethylation of 'Lys-3'.</text>
</comment>
<dbReference type="Proteomes" id="UP000596902">
    <property type="component" value="Unassembled WGS sequence"/>
</dbReference>
<feature type="binding site" evidence="5">
    <location>
        <begin position="82"/>
        <end position="84"/>
    </location>
    <ligand>
        <name>S-adenosyl-L-methionine</name>
        <dbReference type="ChEBI" id="CHEBI:59789"/>
    </ligand>
</feature>
<keyword evidence="3 5" id="KW-0808">Transferase</keyword>
<dbReference type="InterPro" id="IPR025784">
    <property type="entry name" value="EFM7"/>
</dbReference>
<reference evidence="7" key="1">
    <citation type="submission" date="2020-01" db="EMBL/GenBank/DDBJ databases">
        <authorList>
            <person name="Feng Z.H.Z."/>
        </authorList>
    </citation>
    <scope>NUCLEOTIDE SEQUENCE</scope>
    <source>
        <strain evidence="7">CBS107.38</strain>
    </source>
</reference>
<evidence type="ECO:0000313" key="7">
    <source>
        <dbReference type="EMBL" id="KAF7674638.1"/>
    </source>
</evidence>
<dbReference type="SUPFAM" id="SSF53335">
    <property type="entry name" value="S-adenosyl-L-methionine-dependent methyltransferases"/>
    <property type="match status" value="1"/>
</dbReference>
<protein>
    <recommendedName>
        <fullName evidence="5">Protein N-terminal and lysine N-methyltransferase EFM7</fullName>
        <ecNumber evidence="5">2.1.1.-</ecNumber>
    </recommendedName>
    <alternativeName>
        <fullName evidence="5">Elongation factor methyltransferase 7</fullName>
    </alternativeName>
</protein>
<dbReference type="Pfam" id="PF10294">
    <property type="entry name" value="Methyltransf_16"/>
    <property type="match status" value="1"/>
</dbReference>
<dbReference type="GO" id="GO:0071885">
    <property type="term" value="F:N-terminal protein N-methyltransferase activity"/>
    <property type="evidence" value="ECO:0007669"/>
    <property type="project" value="UniProtKB-UniRule"/>
</dbReference>
<gene>
    <name evidence="5" type="primary">EFM7</name>
    <name evidence="7" type="ORF">GT037_007398</name>
</gene>
<dbReference type="GO" id="GO:0032259">
    <property type="term" value="P:methylation"/>
    <property type="evidence" value="ECO:0007669"/>
    <property type="project" value="UniProtKB-KW"/>
</dbReference>
<organism evidence="7 8">
    <name type="scientific">Alternaria burnsii</name>
    <dbReference type="NCBI Taxonomy" id="1187904"/>
    <lineage>
        <taxon>Eukaryota</taxon>
        <taxon>Fungi</taxon>
        <taxon>Dikarya</taxon>
        <taxon>Ascomycota</taxon>
        <taxon>Pezizomycotina</taxon>
        <taxon>Dothideomycetes</taxon>
        <taxon>Pleosporomycetidae</taxon>
        <taxon>Pleosporales</taxon>
        <taxon>Pleosporineae</taxon>
        <taxon>Pleosporaceae</taxon>
        <taxon>Alternaria</taxon>
        <taxon>Alternaria sect. Alternaria</taxon>
    </lineage>
</organism>
<dbReference type="Gene3D" id="3.40.50.150">
    <property type="entry name" value="Vaccinia Virus protein VP39"/>
    <property type="match status" value="1"/>
</dbReference>